<dbReference type="Proteomes" id="UP000248311">
    <property type="component" value="Unassembled WGS sequence"/>
</dbReference>
<dbReference type="EMBL" id="QJTE01000003">
    <property type="protein sequence ID" value="PYE83950.1"/>
    <property type="molecule type" value="Genomic_DNA"/>
</dbReference>
<proteinExistence type="predicted"/>
<feature type="domain" description="NADH:flavin oxidoreductase/NADH oxidase N-terminal" evidence="3">
    <location>
        <begin position="19"/>
        <end position="335"/>
    </location>
</feature>
<dbReference type="Gene3D" id="3.20.20.70">
    <property type="entry name" value="Aldolase class I"/>
    <property type="match status" value="1"/>
</dbReference>
<dbReference type="GO" id="GO:0010181">
    <property type="term" value="F:FMN binding"/>
    <property type="evidence" value="ECO:0007669"/>
    <property type="project" value="InterPro"/>
</dbReference>
<dbReference type="InterPro" id="IPR013785">
    <property type="entry name" value="Aldolase_TIM"/>
</dbReference>
<dbReference type="PANTHER" id="PTHR43656:SF2">
    <property type="entry name" value="BINDING OXIDOREDUCTASE, PUTATIVE (AFU_ORTHOLOGUE AFUA_2G08260)-RELATED"/>
    <property type="match status" value="1"/>
</dbReference>
<evidence type="ECO:0000256" key="2">
    <source>
        <dbReference type="ARBA" id="ARBA00023002"/>
    </source>
</evidence>
<keyword evidence="5" id="KW-1185">Reference proteome</keyword>
<protein>
    <submittedName>
        <fullName evidence="4">2,4-dienoyl-CoA reductase-like NADH-dependent reductase (Old Yellow Enzyme family)</fullName>
    </submittedName>
</protein>
<evidence type="ECO:0000313" key="5">
    <source>
        <dbReference type="Proteomes" id="UP000248311"/>
    </source>
</evidence>
<dbReference type="SUPFAM" id="SSF51395">
    <property type="entry name" value="FMN-linked oxidoreductases"/>
    <property type="match status" value="1"/>
</dbReference>
<dbReference type="InterPro" id="IPR051799">
    <property type="entry name" value="NADH_flavin_oxidoreductase"/>
</dbReference>
<reference evidence="4 5" key="1">
    <citation type="submission" date="2018-06" db="EMBL/GenBank/DDBJ databases">
        <title>Genomic Encyclopedia of Type Strains, Phase III (KMG-III): the genomes of soil and plant-associated and newly described type strains.</title>
        <authorList>
            <person name="Whitman W."/>
        </authorList>
    </citation>
    <scope>NUCLEOTIDE SEQUENCE [LARGE SCALE GENOMIC DNA]</scope>
    <source>
        <strain evidence="4 5">CECT 9025</strain>
    </source>
</reference>
<name>A0A318SQ03_9RHOB</name>
<gene>
    <name evidence="4" type="ORF">DFP88_103312</name>
</gene>
<dbReference type="RefSeq" id="WP_245904779.1">
    <property type="nucleotide sequence ID" value="NZ_QJTE01000003.1"/>
</dbReference>
<organism evidence="4 5">
    <name type="scientific">Pseudoroseicyclus aestuarii</name>
    <dbReference type="NCBI Taxonomy" id="1795041"/>
    <lineage>
        <taxon>Bacteria</taxon>
        <taxon>Pseudomonadati</taxon>
        <taxon>Pseudomonadota</taxon>
        <taxon>Alphaproteobacteria</taxon>
        <taxon>Rhodobacterales</taxon>
        <taxon>Paracoccaceae</taxon>
        <taxon>Pseudoroseicyclus</taxon>
    </lineage>
</organism>
<dbReference type="PANTHER" id="PTHR43656">
    <property type="entry name" value="BINDING OXIDOREDUCTASE, PUTATIVE (AFU_ORTHOLOGUE AFUA_2G08260)-RELATED"/>
    <property type="match status" value="1"/>
</dbReference>
<comment type="caution">
    <text evidence="4">The sequence shown here is derived from an EMBL/GenBank/DDBJ whole genome shotgun (WGS) entry which is preliminary data.</text>
</comment>
<dbReference type="AlphaFoldDB" id="A0A318SQ03"/>
<evidence type="ECO:0000256" key="1">
    <source>
        <dbReference type="ARBA" id="ARBA00022630"/>
    </source>
</evidence>
<accession>A0A318SQ03</accession>
<keyword evidence="2" id="KW-0560">Oxidoreductase</keyword>
<dbReference type="GO" id="GO:0016491">
    <property type="term" value="F:oxidoreductase activity"/>
    <property type="evidence" value="ECO:0007669"/>
    <property type="project" value="UniProtKB-KW"/>
</dbReference>
<dbReference type="InterPro" id="IPR001155">
    <property type="entry name" value="OxRdtase_FMN_N"/>
</dbReference>
<evidence type="ECO:0000259" key="3">
    <source>
        <dbReference type="Pfam" id="PF00724"/>
    </source>
</evidence>
<keyword evidence="1" id="KW-0285">Flavoprotein</keyword>
<evidence type="ECO:0000313" key="4">
    <source>
        <dbReference type="EMBL" id="PYE83950.1"/>
    </source>
</evidence>
<dbReference type="Pfam" id="PF00724">
    <property type="entry name" value="Oxidored_FMN"/>
    <property type="match status" value="1"/>
</dbReference>
<sequence length="409" mass="43436">MPLSLYAASASAGEDRNPLFTPLRLPCGAVLRNRIMKSAMSDRLADGSGHPTDAQAALYRKWSQGGAAVSIIGEVQGDARFPEAAGNLVLDGESDLNRFARLAREGMRGGGQLWLQLGHAGALTDPAIGTPKGPSALDLPELSSVALKADEIAALPALFARTARLAQVAGFGGVQLHAAHGFLLSQFLSPLFNRREDAYGGSIEARMQIVLEIVDAVRAAVGPAFPIAIKINATDRLDGGLTETDALKFVAALEQSSIDLIEISGGTYFPGAPATSEHRGSGAYFASFARSARSMTAKPLLLTGGIKTMDQAEKIISEGTADGVGLARAFAIIPEVTNLWRRGEATAPAFPRFTSPPEGGVTAWYTMRLAEIAEDMDHLSGNNLDQAVVTYTDREQRKADTWRSHFDYV</sequence>